<keyword evidence="3" id="KW-1185">Reference proteome</keyword>
<protein>
    <submittedName>
        <fullName evidence="2">GNAT family protein</fullName>
    </submittedName>
</protein>
<proteinExistence type="predicted"/>
<dbReference type="PANTHER" id="PTHR43441:SF10">
    <property type="entry name" value="ACETYLTRANSFERASE"/>
    <property type="match status" value="1"/>
</dbReference>
<dbReference type="EMBL" id="JAPNTZ010000010">
    <property type="protein sequence ID" value="MCY1141720.1"/>
    <property type="molecule type" value="Genomic_DNA"/>
</dbReference>
<dbReference type="PANTHER" id="PTHR43441">
    <property type="entry name" value="RIBOSOMAL-PROTEIN-SERINE ACETYLTRANSFERASE"/>
    <property type="match status" value="1"/>
</dbReference>
<evidence type="ECO:0000259" key="1">
    <source>
        <dbReference type="PROSITE" id="PS51186"/>
    </source>
</evidence>
<gene>
    <name evidence="2" type="ORF">OWR29_27300</name>
</gene>
<dbReference type="InterPro" id="IPR051908">
    <property type="entry name" value="Ribosomal_N-acetyltransferase"/>
</dbReference>
<dbReference type="InterPro" id="IPR000182">
    <property type="entry name" value="GNAT_dom"/>
</dbReference>
<comment type="caution">
    <text evidence="2">The sequence shown here is derived from an EMBL/GenBank/DDBJ whole genome shotgun (WGS) entry which is preliminary data.</text>
</comment>
<evidence type="ECO:0000313" key="2">
    <source>
        <dbReference type="EMBL" id="MCY1141720.1"/>
    </source>
</evidence>
<feature type="domain" description="N-acetyltransferase" evidence="1">
    <location>
        <begin position="11"/>
        <end position="178"/>
    </location>
</feature>
<sequence>MERETITAGEFRLRPFEEGDIPWVYEVSLDPLVQKYLQIPVPYHRSDAEFFVREMCVAGWDKGTRAEFVVETAVPDGGQATRLGRVGLGLNGSGAGEIGYWMDPAARGRGIATAAVRALCGWAFGTLGLGIVEWRAELGNQASRRVAEKAGFTVEAVLRQRLVHRGVRVDVWVGSMLPSELPPPA</sequence>
<dbReference type="InterPro" id="IPR016181">
    <property type="entry name" value="Acyl_CoA_acyltransferase"/>
</dbReference>
<dbReference type="PROSITE" id="PS51186">
    <property type="entry name" value="GNAT"/>
    <property type="match status" value="1"/>
</dbReference>
<evidence type="ECO:0000313" key="3">
    <source>
        <dbReference type="Proteomes" id="UP001151002"/>
    </source>
</evidence>
<name>A0ABT4B7Z7_9ACTN</name>
<accession>A0ABT4B7Z7</accession>
<dbReference type="Proteomes" id="UP001151002">
    <property type="component" value="Unassembled WGS sequence"/>
</dbReference>
<dbReference type="Gene3D" id="3.40.630.30">
    <property type="match status" value="1"/>
</dbReference>
<organism evidence="2 3">
    <name type="scientific">Paractinoplanes pyxinae</name>
    <dbReference type="NCBI Taxonomy" id="2997416"/>
    <lineage>
        <taxon>Bacteria</taxon>
        <taxon>Bacillati</taxon>
        <taxon>Actinomycetota</taxon>
        <taxon>Actinomycetes</taxon>
        <taxon>Micromonosporales</taxon>
        <taxon>Micromonosporaceae</taxon>
        <taxon>Paractinoplanes</taxon>
    </lineage>
</organism>
<dbReference type="RefSeq" id="WP_267566125.1">
    <property type="nucleotide sequence ID" value="NZ_JAPNTZ010000010.1"/>
</dbReference>
<dbReference type="Pfam" id="PF13302">
    <property type="entry name" value="Acetyltransf_3"/>
    <property type="match status" value="1"/>
</dbReference>
<dbReference type="SUPFAM" id="SSF55729">
    <property type="entry name" value="Acyl-CoA N-acyltransferases (Nat)"/>
    <property type="match status" value="1"/>
</dbReference>
<reference evidence="2" key="1">
    <citation type="submission" date="2022-11" db="EMBL/GenBank/DDBJ databases">
        <authorList>
            <person name="Somphong A."/>
            <person name="Phongsopitanun W."/>
        </authorList>
    </citation>
    <scope>NUCLEOTIDE SEQUENCE</scope>
    <source>
        <strain evidence="2">Pm04-4</strain>
    </source>
</reference>